<dbReference type="PANTHER" id="PTHR42070:SF1">
    <property type="entry name" value="FILAMENT ASSOCIATED PROTEIN, PUTATIVE (AFU_ORTHOLOGUE AFUA_8G06630)-RELATED"/>
    <property type="match status" value="1"/>
</dbReference>
<accession>A0ABR1YEY4</accession>
<sequence length="239" mass="25433">MARKKSSIPPSIRLRENQRRSRASHKSYVAELQAKIAAYEQRGIQASLALQQAARSVAQENRLLRELLALKGVEEGEVDGWVRKRAMAGDKLIVPGEGDGGVTTTTPVHMPGNVPVIPQSWHPSLQSLNVDQNISPNMPPLCTSTTQPRAAVAIPSSTTKSTPAAVAAAEGCRRGLEMSCQEAAAIIAAMRGGRYLYGDVDASVRSELGCDADALLESCRVGNVRLMDVMDGEGEGGTT</sequence>
<gene>
    <name evidence="2" type="ORF">HDK90DRAFT_513835</name>
</gene>
<reference evidence="2 3" key="1">
    <citation type="submission" date="2024-04" db="EMBL/GenBank/DDBJ databases">
        <title>Phyllosticta paracitricarpa is synonymous to the EU quarantine fungus P. citricarpa based on phylogenomic analyses.</title>
        <authorList>
            <consortium name="Lawrence Berkeley National Laboratory"/>
            <person name="Van Ingen-Buijs V.A."/>
            <person name="Van Westerhoven A.C."/>
            <person name="Haridas S."/>
            <person name="Skiadas P."/>
            <person name="Martin F."/>
            <person name="Groenewald J.Z."/>
            <person name="Crous P.W."/>
            <person name="Seidl M.F."/>
        </authorList>
    </citation>
    <scope>NUCLEOTIDE SEQUENCE [LARGE SCALE GENOMIC DNA]</scope>
    <source>
        <strain evidence="2 3">CBS 123374</strain>
    </source>
</reference>
<dbReference type="CDD" id="cd14688">
    <property type="entry name" value="bZIP_YAP"/>
    <property type="match status" value="1"/>
</dbReference>
<organism evidence="2 3">
    <name type="scientific">Phyllosticta capitalensis</name>
    <dbReference type="NCBI Taxonomy" id="121624"/>
    <lineage>
        <taxon>Eukaryota</taxon>
        <taxon>Fungi</taxon>
        <taxon>Dikarya</taxon>
        <taxon>Ascomycota</taxon>
        <taxon>Pezizomycotina</taxon>
        <taxon>Dothideomycetes</taxon>
        <taxon>Dothideomycetes incertae sedis</taxon>
        <taxon>Botryosphaeriales</taxon>
        <taxon>Phyllostictaceae</taxon>
        <taxon>Phyllosticta</taxon>
    </lineage>
</organism>
<evidence type="ECO:0000256" key="1">
    <source>
        <dbReference type="SAM" id="MobiDB-lite"/>
    </source>
</evidence>
<dbReference type="PANTHER" id="PTHR42070">
    <property type="entry name" value="FILAMENT ASSOCIATED PROTEIN, PUTATIVE (AFU_ORTHOLOGUE AFUA_8G06630)-RELATED"/>
    <property type="match status" value="1"/>
</dbReference>
<keyword evidence="3" id="KW-1185">Reference proteome</keyword>
<protein>
    <submittedName>
        <fullName evidence="2">Uncharacterized protein</fullName>
    </submittedName>
</protein>
<dbReference type="Proteomes" id="UP001492380">
    <property type="component" value="Unassembled WGS sequence"/>
</dbReference>
<proteinExistence type="predicted"/>
<name>A0ABR1YEY4_9PEZI</name>
<evidence type="ECO:0000313" key="2">
    <source>
        <dbReference type="EMBL" id="KAK8227291.1"/>
    </source>
</evidence>
<feature type="region of interest" description="Disordered" evidence="1">
    <location>
        <begin position="1"/>
        <end position="25"/>
    </location>
</feature>
<evidence type="ECO:0000313" key="3">
    <source>
        <dbReference type="Proteomes" id="UP001492380"/>
    </source>
</evidence>
<comment type="caution">
    <text evidence="2">The sequence shown here is derived from an EMBL/GenBank/DDBJ whole genome shotgun (WGS) entry which is preliminary data.</text>
</comment>
<dbReference type="EMBL" id="JBBWRZ010000010">
    <property type="protein sequence ID" value="KAK8227291.1"/>
    <property type="molecule type" value="Genomic_DNA"/>
</dbReference>